<organism evidence="6 7">
    <name type="scientific">Diaporthe eres</name>
    <name type="common">Phomopsis oblonga</name>
    <dbReference type="NCBI Taxonomy" id="83184"/>
    <lineage>
        <taxon>Eukaryota</taxon>
        <taxon>Fungi</taxon>
        <taxon>Dikarya</taxon>
        <taxon>Ascomycota</taxon>
        <taxon>Pezizomycotina</taxon>
        <taxon>Sordariomycetes</taxon>
        <taxon>Sordariomycetidae</taxon>
        <taxon>Diaporthales</taxon>
        <taxon>Diaporthaceae</taxon>
        <taxon>Diaporthe</taxon>
        <taxon>Diaporthe eres species complex</taxon>
    </lineage>
</organism>
<dbReference type="InterPro" id="IPR000172">
    <property type="entry name" value="GMC_OxRdtase_N"/>
</dbReference>
<dbReference type="PANTHER" id="PTHR11552:SF115">
    <property type="entry name" value="DEHYDROGENASE XPTC-RELATED"/>
    <property type="match status" value="1"/>
</dbReference>
<dbReference type="PROSITE" id="PS00623">
    <property type="entry name" value="GMC_OXRED_1"/>
    <property type="match status" value="1"/>
</dbReference>
<evidence type="ECO:0000256" key="3">
    <source>
        <dbReference type="SAM" id="SignalP"/>
    </source>
</evidence>
<keyword evidence="3" id="KW-0732">Signal</keyword>
<feature type="domain" description="Glucose-methanol-choline oxidoreductase N-terminal" evidence="5">
    <location>
        <begin position="306"/>
        <end position="320"/>
    </location>
</feature>
<keyword evidence="2" id="KW-0285">Flavoprotein</keyword>
<keyword evidence="2" id="KW-0274">FAD</keyword>
<dbReference type="Pfam" id="PF00732">
    <property type="entry name" value="GMC_oxred_N"/>
    <property type="match status" value="1"/>
</dbReference>
<dbReference type="SUPFAM" id="SSF54373">
    <property type="entry name" value="FAD-linked reductases, C-terminal domain"/>
    <property type="match status" value="1"/>
</dbReference>
<keyword evidence="7" id="KW-1185">Reference proteome</keyword>
<evidence type="ECO:0000313" key="7">
    <source>
        <dbReference type="Proteomes" id="UP001430848"/>
    </source>
</evidence>
<dbReference type="Proteomes" id="UP001430848">
    <property type="component" value="Unassembled WGS sequence"/>
</dbReference>
<feature type="domain" description="Glucose-methanol-choline oxidoreductase N-terminal" evidence="4">
    <location>
        <begin position="129"/>
        <end position="152"/>
    </location>
</feature>
<accession>A0ABR1P1P8</accession>
<dbReference type="Pfam" id="PF05199">
    <property type="entry name" value="GMC_oxred_C"/>
    <property type="match status" value="1"/>
</dbReference>
<gene>
    <name evidence="6" type="ORF">SLS63_008746</name>
</gene>
<dbReference type="InterPro" id="IPR036188">
    <property type="entry name" value="FAD/NAD-bd_sf"/>
</dbReference>
<comment type="similarity">
    <text evidence="1 2">Belongs to the GMC oxidoreductase family.</text>
</comment>
<sequence length="633" mass="67426">MGLTIPSSLRGAAVVLLALVVAGVSGDCSSSASSFDFVRLPLFPDSNGADTHKIIVGGGTAGLALATRLSQGLPDDCILVVEAGSPAPNELGINVPGKKGSTLGSRYDWNFTTTPQPSLSSRRISANRGKVLGGTSALNLMTWDRGSVPDYDAWEALGNPGWDWESFISAMLKVETFDRTNNQYGEEGVGTDGPIQTLINRFVPPQQKGFIPALGSLGVQNNLNSLGGDPLGVMLQPSNIRESNYTRSYAVDYLSLAGPNLVIWNDTTVSNIVLSKSNDSESLVATGINIGGNTVEAVKEVILSTGAFQTPTLLELSGIGDSSVLAAAGIDVLLELPGVGSNLQDHIRIQNSYRLKPNYTISFDELRTNATYAAQQLALWEENQYSAYDYTGSGYAYLTWAQALGNVSSELVDLAKQVADPTSKIDQHKLAYLTTNLSTQIPEVEVIFSDGYTGVKGAPPAGSVDFDSHFFTLIAVIQHPFSKGSVHINASDPTGKPIINPNYVSNPYDLRAIVEATKFSRRIAQSAGLSEAWSDEYEPGFDVTTSEAAWEQFARNTTLSIYHPLGTCAMLPRGDGGVVSPDLVVYGTSNLRVVDASIIPIQPSGHIQTMVYGVAELAAARIVGHHSRGRADF</sequence>
<comment type="caution">
    <text evidence="6">The sequence shown here is derived from an EMBL/GenBank/DDBJ whole genome shotgun (WGS) entry which is preliminary data.</text>
</comment>
<evidence type="ECO:0000259" key="5">
    <source>
        <dbReference type="PROSITE" id="PS00624"/>
    </source>
</evidence>
<name>A0ABR1P1P8_DIAER</name>
<dbReference type="EMBL" id="JAKNSF020000058">
    <property type="protein sequence ID" value="KAK7724358.1"/>
    <property type="molecule type" value="Genomic_DNA"/>
</dbReference>
<proteinExistence type="inferred from homology"/>
<feature type="signal peptide" evidence="3">
    <location>
        <begin position="1"/>
        <end position="26"/>
    </location>
</feature>
<dbReference type="SUPFAM" id="SSF51905">
    <property type="entry name" value="FAD/NAD(P)-binding domain"/>
    <property type="match status" value="1"/>
</dbReference>
<evidence type="ECO:0000313" key="6">
    <source>
        <dbReference type="EMBL" id="KAK7724358.1"/>
    </source>
</evidence>
<dbReference type="InterPro" id="IPR007867">
    <property type="entry name" value="GMC_OxRtase_C"/>
</dbReference>
<reference evidence="6 7" key="1">
    <citation type="submission" date="2024-02" db="EMBL/GenBank/DDBJ databases">
        <title>De novo assembly and annotation of 12 fungi associated with fruit tree decline syndrome in Ontario, Canada.</title>
        <authorList>
            <person name="Sulman M."/>
            <person name="Ellouze W."/>
            <person name="Ilyukhin E."/>
        </authorList>
    </citation>
    <scope>NUCLEOTIDE SEQUENCE [LARGE SCALE GENOMIC DNA]</scope>
    <source>
        <strain evidence="6 7">M169</strain>
    </source>
</reference>
<evidence type="ECO:0000256" key="2">
    <source>
        <dbReference type="RuleBase" id="RU003968"/>
    </source>
</evidence>
<dbReference type="PANTHER" id="PTHR11552">
    <property type="entry name" value="GLUCOSE-METHANOL-CHOLINE GMC OXIDOREDUCTASE"/>
    <property type="match status" value="1"/>
</dbReference>
<dbReference type="PIRSF" id="PIRSF000137">
    <property type="entry name" value="Alcohol_oxidase"/>
    <property type="match status" value="1"/>
</dbReference>
<dbReference type="InterPro" id="IPR012132">
    <property type="entry name" value="GMC_OxRdtase"/>
</dbReference>
<dbReference type="PROSITE" id="PS00624">
    <property type="entry name" value="GMC_OXRED_2"/>
    <property type="match status" value="1"/>
</dbReference>
<protein>
    <recommendedName>
        <fullName evidence="4 5">Glucose-methanol-choline oxidoreductase N-terminal domain-containing protein</fullName>
    </recommendedName>
</protein>
<evidence type="ECO:0000256" key="1">
    <source>
        <dbReference type="ARBA" id="ARBA00010790"/>
    </source>
</evidence>
<feature type="chain" id="PRO_5045122334" description="Glucose-methanol-choline oxidoreductase N-terminal domain-containing protein" evidence="3">
    <location>
        <begin position="27"/>
        <end position="633"/>
    </location>
</feature>
<dbReference type="Gene3D" id="3.30.560.10">
    <property type="entry name" value="Glucose Oxidase, domain 3"/>
    <property type="match status" value="1"/>
</dbReference>
<dbReference type="Gene3D" id="3.50.50.60">
    <property type="entry name" value="FAD/NAD(P)-binding domain"/>
    <property type="match status" value="1"/>
</dbReference>
<evidence type="ECO:0000259" key="4">
    <source>
        <dbReference type="PROSITE" id="PS00623"/>
    </source>
</evidence>